<keyword evidence="2" id="KW-1185">Reference proteome</keyword>
<accession>A0A7W7F222</accession>
<dbReference type="EMBL" id="JACHNY010000019">
    <property type="protein sequence ID" value="MBB4619925.1"/>
    <property type="molecule type" value="Genomic_DNA"/>
</dbReference>
<gene>
    <name evidence="1" type="ORF">GGQ96_004085</name>
</gene>
<evidence type="ECO:0000313" key="1">
    <source>
        <dbReference type="EMBL" id="MBB4619925.1"/>
    </source>
</evidence>
<protein>
    <recommendedName>
        <fullName evidence="3">DUF4279 domain-containing protein</fullName>
    </recommendedName>
</protein>
<dbReference type="Pfam" id="PF14106">
    <property type="entry name" value="DUF4279"/>
    <property type="match status" value="1"/>
</dbReference>
<dbReference type="RefSeq" id="WP_184117043.1">
    <property type="nucleotide sequence ID" value="NZ_JACHNY010000019.1"/>
</dbReference>
<dbReference type="AlphaFoldDB" id="A0A7W7F222"/>
<proteinExistence type="predicted"/>
<name>A0A7W7F222_9SPHN</name>
<sequence>MLALCITGFDVDPTIVTRTIGFEPTSVGRIGEPSPSGRPRRFNGWWHEAESQRLAGGEQHDDALVRILGNLKGREDRFAELRETIRPKQIAIYGGLYVPSDAQCGVWLEPNQMMLLAACGVSWGLDLFAVD</sequence>
<dbReference type="Proteomes" id="UP000574769">
    <property type="component" value="Unassembled WGS sequence"/>
</dbReference>
<reference evidence="1 2" key="1">
    <citation type="submission" date="2020-08" db="EMBL/GenBank/DDBJ databases">
        <title>Genomic Encyclopedia of Type Strains, Phase IV (KMG-IV): sequencing the most valuable type-strain genomes for metagenomic binning, comparative biology and taxonomic classification.</title>
        <authorList>
            <person name="Goeker M."/>
        </authorList>
    </citation>
    <scope>NUCLEOTIDE SEQUENCE [LARGE SCALE GENOMIC DNA]</scope>
    <source>
        <strain evidence="1 2">DSM 15867</strain>
    </source>
</reference>
<evidence type="ECO:0000313" key="2">
    <source>
        <dbReference type="Proteomes" id="UP000574769"/>
    </source>
</evidence>
<organism evidence="1 2">
    <name type="scientific">Sphingomonas abaci</name>
    <dbReference type="NCBI Taxonomy" id="237611"/>
    <lineage>
        <taxon>Bacteria</taxon>
        <taxon>Pseudomonadati</taxon>
        <taxon>Pseudomonadota</taxon>
        <taxon>Alphaproteobacteria</taxon>
        <taxon>Sphingomonadales</taxon>
        <taxon>Sphingomonadaceae</taxon>
        <taxon>Sphingomonas</taxon>
    </lineage>
</organism>
<evidence type="ECO:0008006" key="3">
    <source>
        <dbReference type="Google" id="ProtNLM"/>
    </source>
</evidence>
<dbReference type="InterPro" id="IPR025459">
    <property type="entry name" value="DUF4279"/>
</dbReference>
<comment type="caution">
    <text evidence="1">The sequence shown here is derived from an EMBL/GenBank/DDBJ whole genome shotgun (WGS) entry which is preliminary data.</text>
</comment>